<proteinExistence type="predicted"/>
<feature type="non-terminal residue" evidence="2">
    <location>
        <position position="1"/>
    </location>
</feature>
<accession>A0A382HEW2</accession>
<dbReference type="SUPFAM" id="SSF110296">
    <property type="entry name" value="Oligoxyloglucan reducing end-specific cellobiohydrolase"/>
    <property type="match status" value="1"/>
</dbReference>
<name>A0A382HEW2_9ZZZZ</name>
<protein>
    <recommendedName>
        <fullName evidence="3">Sortilin N-terminal domain-containing protein</fullName>
    </recommendedName>
</protein>
<dbReference type="InterPro" id="IPR052025">
    <property type="entry name" value="Xyloglucanase_GH74"/>
</dbReference>
<evidence type="ECO:0000313" key="2">
    <source>
        <dbReference type="EMBL" id="SVB85816.1"/>
    </source>
</evidence>
<evidence type="ECO:0008006" key="3">
    <source>
        <dbReference type="Google" id="ProtNLM"/>
    </source>
</evidence>
<dbReference type="PANTHER" id="PTHR43739:SF5">
    <property type="entry name" value="EXO-ALPHA-SIALIDASE"/>
    <property type="match status" value="1"/>
</dbReference>
<dbReference type="GO" id="GO:0010411">
    <property type="term" value="P:xyloglucan metabolic process"/>
    <property type="evidence" value="ECO:0007669"/>
    <property type="project" value="TreeGrafter"/>
</dbReference>
<dbReference type="PANTHER" id="PTHR43739">
    <property type="entry name" value="XYLOGLUCANASE (EUROFUNG)"/>
    <property type="match status" value="1"/>
</dbReference>
<dbReference type="InterPro" id="IPR011047">
    <property type="entry name" value="Quinoprotein_ADH-like_sf"/>
</dbReference>
<sequence length="470" mass="53203">WYRVGGGDGFYTAVDHTDHQQLFSESQNGNIRRVNLETGEQTSIRPQPPRNDQDSNISPIPSGDLEIRWNWNTPFMLSPHNQRIIFAGSNRLFKSLDQGRTWTMSPDLTKNVDKDEIEIMGQYNSLPRCRPWIRGEECILSRNDGVNQYSTIVSITESTLMPELLWVGTDDGNIQLSQDGGSTWTEVGTNIPGGTQNYYVSRVEASHADPATAYASLDGHRSDDLRPYIYMTNDFGETWTSIESDLPSFGNVRTIREDPKNRDLLYAGTEFGFYISINGGDNWHQFMSNLGTTRIDDVIIHPRDNDLILATHGRSVQIMDDITPLQDLNARILETDVHLFEPREAVLWKQDRRFSRSVTGAKTWQGRNAPQGTNISYYLKDGTDGTVSITITDLRTGEMFREIEGSQNQGLNRVMWDLRGTAPPIEENVNRGFFGQNQAPIAQPGTYRVTLEVNGENLSQLVDVLEDVWM</sequence>
<gene>
    <name evidence="2" type="ORF">METZ01_LOCUS238670</name>
</gene>
<dbReference type="Gene3D" id="2.60.40.4070">
    <property type="match status" value="1"/>
</dbReference>
<reference evidence="2" key="1">
    <citation type="submission" date="2018-05" db="EMBL/GenBank/DDBJ databases">
        <authorList>
            <person name="Lanie J.A."/>
            <person name="Ng W.-L."/>
            <person name="Kazmierczak K.M."/>
            <person name="Andrzejewski T.M."/>
            <person name="Davidsen T.M."/>
            <person name="Wayne K.J."/>
            <person name="Tettelin H."/>
            <person name="Glass J.I."/>
            <person name="Rusch D."/>
            <person name="Podicherti R."/>
            <person name="Tsui H.-C.T."/>
            <person name="Winkler M.E."/>
        </authorList>
    </citation>
    <scope>NUCLEOTIDE SEQUENCE</scope>
</reference>
<feature type="region of interest" description="Disordered" evidence="1">
    <location>
        <begin position="24"/>
        <end position="59"/>
    </location>
</feature>
<dbReference type="InterPro" id="IPR015943">
    <property type="entry name" value="WD40/YVTN_repeat-like_dom_sf"/>
</dbReference>
<dbReference type="SUPFAM" id="SSF50998">
    <property type="entry name" value="Quinoprotein alcohol dehydrogenase-like"/>
    <property type="match status" value="1"/>
</dbReference>
<organism evidence="2">
    <name type="scientific">marine metagenome</name>
    <dbReference type="NCBI Taxonomy" id="408172"/>
    <lineage>
        <taxon>unclassified sequences</taxon>
        <taxon>metagenomes</taxon>
        <taxon>ecological metagenomes</taxon>
    </lineage>
</organism>
<feature type="non-terminal residue" evidence="2">
    <location>
        <position position="470"/>
    </location>
</feature>
<dbReference type="EMBL" id="UINC01060861">
    <property type="protein sequence ID" value="SVB85816.1"/>
    <property type="molecule type" value="Genomic_DNA"/>
</dbReference>
<dbReference type="AlphaFoldDB" id="A0A382HEW2"/>
<evidence type="ECO:0000256" key="1">
    <source>
        <dbReference type="SAM" id="MobiDB-lite"/>
    </source>
</evidence>
<dbReference type="Gene3D" id="2.130.10.10">
    <property type="entry name" value="YVTN repeat-like/Quinoprotein amine dehydrogenase"/>
    <property type="match status" value="1"/>
</dbReference>